<sequence>MGNTRSQYLLFLIVENLLNFLKRIFSSPADTTLFLYNNSGMQWFRSATNQIGYVKGNGNGNINIKSDSEAASQKLAALLKEVYGEGRVGDGTRTQPSTALPGENHHPRQFINTGEQTIIGLTNQTGIIEGDNNGAVNI</sequence>
<name>A0ACB9LQT2_BAUVA</name>
<keyword evidence="2" id="KW-1185">Reference proteome</keyword>
<protein>
    <submittedName>
        <fullName evidence="1">Uncharacterized protein</fullName>
    </submittedName>
</protein>
<organism evidence="1 2">
    <name type="scientific">Bauhinia variegata</name>
    <name type="common">Purple orchid tree</name>
    <name type="synonym">Phanera variegata</name>
    <dbReference type="NCBI Taxonomy" id="167791"/>
    <lineage>
        <taxon>Eukaryota</taxon>
        <taxon>Viridiplantae</taxon>
        <taxon>Streptophyta</taxon>
        <taxon>Embryophyta</taxon>
        <taxon>Tracheophyta</taxon>
        <taxon>Spermatophyta</taxon>
        <taxon>Magnoliopsida</taxon>
        <taxon>eudicotyledons</taxon>
        <taxon>Gunneridae</taxon>
        <taxon>Pentapetalae</taxon>
        <taxon>rosids</taxon>
        <taxon>fabids</taxon>
        <taxon>Fabales</taxon>
        <taxon>Fabaceae</taxon>
        <taxon>Cercidoideae</taxon>
        <taxon>Cercideae</taxon>
        <taxon>Bauhiniinae</taxon>
        <taxon>Bauhinia</taxon>
    </lineage>
</organism>
<reference evidence="1 2" key="1">
    <citation type="journal article" date="2022" name="DNA Res.">
        <title>Chromosomal-level genome assembly of the orchid tree Bauhinia variegata (Leguminosae; Cercidoideae) supports the allotetraploid origin hypothesis of Bauhinia.</title>
        <authorList>
            <person name="Zhong Y."/>
            <person name="Chen Y."/>
            <person name="Zheng D."/>
            <person name="Pang J."/>
            <person name="Liu Y."/>
            <person name="Luo S."/>
            <person name="Meng S."/>
            <person name="Qian L."/>
            <person name="Wei D."/>
            <person name="Dai S."/>
            <person name="Zhou R."/>
        </authorList>
    </citation>
    <scope>NUCLEOTIDE SEQUENCE [LARGE SCALE GENOMIC DNA]</scope>
    <source>
        <strain evidence="1">BV-YZ2020</strain>
    </source>
</reference>
<dbReference type="EMBL" id="CM039436">
    <property type="protein sequence ID" value="KAI4313160.1"/>
    <property type="molecule type" value="Genomic_DNA"/>
</dbReference>
<accession>A0ACB9LQT2</accession>
<gene>
    <name evidence="1" type="ORF">L6164_026163</name>
</gene>
<evidence type="ECO:0000313" key="1">
    <source>
        <dbReference type="EMBL" id="KAI4313160.1"/>
    </source>
</evidence>
<dbReference type="Proteomes" id="UP000828941">
    <property type="component" value="Chromosome 11"/>
</dbReference>
<proteinExistence type="predicted"/>
<evidence type="ECO:0000313" key="2">
    <source>
        <dbReference type="Proteomes" id="UP000828941"/>
    </source>
</evidence>
<comment type="caution">
    <text evidence="1">The sequence shown here is derived from an EMBL/GenBank/DDBJ whole genome shotgun (WGS) entry which is preliminary data.</text>
</comment>